<reference evidence="3" key="1">
    <citation type="journal article" date="2023" name="PhytoFront">
        <title>Draft Genome Resources of Seven Strains of Tilletia horrida, Causal Agent of Kernel Smut of Rice.</title>
        <authorList>
            <person name="Khanal S."/>
            <person name="Antony Babu S."/>
            <person name="Zhou X.G."/>
        </authorList>
    </citation>
    <scope>NUCLEOTIDE SEQUENCE</scope>
    <source>
        <strain evidence="3">TX3</strain>
    </source>
</reference>
<evidence type="ECO:0000256" key="2">
    <source>
        <dbReference type="SAM" id="SignalP"/>
    </source>
</evidence>
<feature type="signal peptide" evidence="2">
    <location>
        <begin position="1"/>
        <end position="21"/>
    </location>
</feature>
<comment type="caution">
    <text evidence="3">The sequence shown here is derived from an EMBL/GenBank/DDBJ whole genome shotgun (WGS) entry which is preliminary data.</text>
</comment>
<sequence>MRTTSAFALALLSSAACLVRAQDATQPQLDPSATCPQQVIDQVITPCVAQVYSEEAARPGGACSSSDWSCICSLQSGLISCYDLCAGTEAADDIRFNRENCNGQHGVRNVQNGGSLGYTFGTLTTTLAGFTSTSVAAAATTSVSQPTLTAVNPTSSTPASSLTTSTSSTPAPSTSTTAAPSTSATNTGAATYAARLPSRSSLGVTLSAAGLLMGALMVLAA</sequence>
<dbReference type="PROSITE" id="PS51257">
    <property type="entry name" value="PROKAR_LIPOPROTEIN"/>
    <property type="match status" value="1"/>
</dbReference>
<dbReference type="AlphaFoldDB" id="A0AAN6GF75"/>
<proteinExistence type="predicted"/>
<protein>
    <recommendedName>
        <fullName evidence="5">Extracellular membrane protein CFEM domain-containing protein</fullName>
    </recommendedName>
</protein>
<feature type="compositionally biased region" description="Low complexity" evidence="1">
    <location>
        <begin position="153"/>
        <end position="186"/>
    </location>
</feature>
<keyword evidence="2" id="KW-0732">Signal</keyword>
<accession>A0AAN6GF75</accession>
<evidence type="ECO:0000313" key="3">
    <source>
        <dbReference type="EMBL" id="KAK0536221.1"/>
    </source>
</evidence>
<dbReference type="Proteomes" id="UP001176521">
    <property type="component" value="Unassembled WGS sequence"/>
</dbReference>
<name>A0AAN6GF75_9BASI</name>
<feature type="chain" id="PRO_5043012371" description="Extracellular membrane protein CFEM domain-containing protein" evidence="2">
    <location>
        <begin position="22"/>
        <end position="221"/>
    </location>
</feature>
<gene>
    <name evidence="3" type="ORF">OC842_002050</name>
</gene>
<evidence type="ECO:0008006" key="5">
    <source>
        <dbReference type="Google" id="ProtNLM"/>
    </source>
</evidence>
<keyword evidence="4" id="KW-1185">Reference proteome</keyword>
<evidence type="ECO:0000313" key="4">
    <source>
        <dbReference type="Proteomes" id="UP001176521"/>
    </source>
</evidence>
<organism evidence="3 4">
    <name type="scientific">Tilletia horrida</name>
    <dbReference type="NCBI Taxonomy" id="155126"/>
    <lineage>
        <taxon>Eukaryota</taxon>
        <taxon>Fungi</taxon>
        <taxon>Dikarya</taxon>
        <taxon>Basidiomycota</taxon>
        <taxon>Ustilaginomycotina</taxon>
        <taxon>Exobasidiomycetes</taxon>
        <taxon>Tilletiales</taxon>
        <taxon>Tilletiaceae</taxon>
        <taxon>Tilletia</taxon>
    </lineage>
</organism>
<evidence type="ECO:0000256" key="1">
    <source>
        <dbReference type="SAM" id="MobiDB-lite"/>
    </source>
</evidence>
<feature type="region of interest" description="Disordered" evidence="1">
    <location>
        <begin position="146"/>
        <end position="186"/>
    </location>
</feature>
<dbReference type="EMBL" id="JAPDMQ010000080">
    <property type="protein sequence ID" value="KAK0536221.1"/>
    <property type="molecule type" value="Genomic_DNA"/>
</dbReference>